<keyword evidence="2" id="KW-1185">Reference proteome</keyword>
<dbReference type="NCBIfam" id="TIGR02612">
    <property type="entry name" value="mob_myst_A"/>
    <property type="match status" value="1"/>
</dbReference>
<accession>A0ABU3C0G1</accession>
<proteinExistence type="predicted"/>
<organism evidence="1 2">
    <name type="scientific">Spectribacter hydrogenoxidans</name>
    <dbReference type="NCBI Taxonomy" id="3075608"/>
    <lineage>
        <taxon>Bacteria</taxon>
        <taxon>Pseudomonadati</taxon>
        <taxon>Pseudomonadota</taxon>
        <taxon>Gammaproteobacteria</taxon>
        <taxon>Salinisphaerales</taxon>
        <taxon>Salinisphaeraceae</taxon>
        <taxon>Spectribacter</taxon>
    </lineage>
</organism>
<name>A0ABU3C0G1_9GAMM</name>
<gene>
    <name evidence="1" type="ORF">RM532_07740</name>
</gene>
<evidence type="ECO:0000313" key="2">
    <source>
        <dbReference type="Proteomes" id="UP001251857"/>
    </source>
</evidence>
<evidence type="ECO:0000313" key="1">
    <source>
        <dbReference type="EMBL" id="MDT0634849.1"/>
    </source>
</evidence>
<dbReference type="RefSeq" id="WP_311652668.1">
    <property type="nucleotide sequence ID" value="NZ_JAVRIB010000006.1"/>
</dbReference>
<comment type="caution">
    <text evidence="1">The sequence shown here is derived from an EMBL/GenBank/DDBJ whole genome shotgun (WGS) entry which is preliminary data.</text>
</comment>
<reference evidence="1 2" key="1">
    <citation type="submission" date="2023-09" db="EMBL/GenBank/DDBJ databases">
        <authorList>
            <person name="Rey-Velasco X."/>
        </authorList>
    </citation>
    <scope>NUCLEOTIDE SEQUENCE [LARGE SCALE GENOMIC DNA]</scope>
    <source>
        <strain evidence="1 2">W335</strain>
    </source>
</reference>
<dbReference type="InterPro" id="IPR013435">
    <property type="entry name" value="Mobile_mystery_prot_A"/>
</dbReference>
<dbReference type="Proteomes" id="UP001251857">
    <property type="component" value="Unassembled WGS sequence"/>
</dbReference>
<protein>
    <submittedName>
        <fullName evidence="1">Mobile mystery protein A</fullName>
    </submittedName>
</protein>
<dbReference type="EMBL" id="JAVRIB010000006">
    <property type="protein sequence ID" value="MDT0634849.1"/>
    <property type="molecule type" value="Genomic_DNA"/>
</dbReference>
<sequence>MTDSMKTLEREQTRRQVNEAVAAARLRVPRQGWIRTVRTALGMSGAALSRRVGGGRTWAANMQRYEREERATLRSMREAAAALGCRFVYAIVPPDGEAVEDLIEAQAGRRARQIVRDASVHMALEAQQLGAADTAAEIERLKKQLLAEMPRDFWDPADGDE</sequence>